<proteinExistence type="predicted"/>
<accession>A0ABN7V728</accession>
<dbReference type="EMBL" id="CAJVQB010010159">
    <property type="protein sequence ID" value="CAG8737229.1"/>
    <property type="molecule type" value="Genomic_DNA"/>
</dbReference>
<reference evidence="1 2" key="1">
    <citation type="submission" date="2021-06" db="EMBL/GenBank/DDBJ databases">
        <authorList>
            <person name="Kallberg Y."/>
            <person name="Tangrot J."/>
            <person name="Rosling A."/>
        </authorList>
    </citation>
    <scope>NUCLEOTIDE SEQUENCE [LARGE SCALE GENOMIC DNA]</scope>
    <source>
        <strain evidence="1 2">120-4 pot B 10/14</strain>
    </source>
</reference>
<protein>
    <submittedName>
        <fullName evidence="1">20359_t:CDS:1</fullName>
    </submittedName>
</protein>
<organism evidence="1 2">
    <name type="scientific">Gigaspora margarita</name>
    <dbReference type="NCBI Taxonomy" id="4874"/>
    <lineage>
        <taxon>Eukaryota</taxon>
        <taxon>Fungi</taxon>
        <taxon>Fungi incertae sedis</taxon>
        <taxon>Mucoromycota</taxon>
        <taxon>Glomeromycotina</taxon>
        <taxon>Glomeromycetes</taxon>
        <taxon>Diversisporales</taxon>
        <taxon>Gigasporaceae</taxon>
        <taxon>Gigaspora</taxon>
    </lineage>
</organism>
<comment type="caution">
    <text evidence="1">The sequence shown here is derived from an EMBL/GenBank/DDBJ whole genome shotgun (WGS) entry which is preliminary data.</text>
</comment>
<gene>
    <name evidence="1" type="ORF">GMARGA_LOCUS14995</name>
</gene>
<sequence>DDVSFVTCTTIRTTFHWILKELQILRGRTLYKKDNPYRSNI</sequence>
<keyword evidence="2" id="KW-1185">Reference proteome</keyword>
<evidence type="ECO:0000313" key="1">
    <source>
        <dbReference type="EMBL" id="CAG8737229.1"/>
    </source>
</evidence>
<dbReference type="Proteomes" id="UP000789901">
    <property type="component" value="Unassembled WGS sequence"/>
</dbReference>
<name>A0ABN7V728_GIGMA</name>
<evidence type="ECO:0000313" key="2">
    <source>
        <dbReference type="Proteomes" id="UP000789901"/>
    </source>
</evidence>
<feature type="non-terminal residue" evidence="1">
    <location>
        <position position="1"/>
    </location>
</feature>